<sequence length="227" mass="25651">MKNIQGAVFDLYGTLYDVNSVAQVCEEVYSGHGDSISRLWRQKQLEYTWLRSLMGRYVNFEKATEDALRFTCTHLGLSLDDETHQRLSDAYLHLTPYADTADALRRLKAAGLPLGIISNGSHCSIEQVVTNSEMNWAFDQLISVEDVQVFKPDSRVYSLAEKRMGFPKENILFVSSNAWDASAASNFGFPVCWINRQNGAFDELDAKPTHVVRNLAEMSNWLVNSLD</sequence>
<dbReference type="Gene3D" id="1.10.150.240">
    <property type="entry name" value="Putative phosphatase, domain 2"/>
    <property type="match status" value="1"/>
</dbReference>
<dbReference type="CDD" id="cd02588">
    <property type="entry name" value="HAD_L2-DEX"/>
    <property type="match status" value="1"/>
</dbReference>
<evidence type="ECO:0000256" key="3">
    <source>
        <dbReference type="RuleBase" id="RU368077"/>
    </source>
</evidence>
<evidence type="ECO:0000256" key="2">
    <source>
        <dbReference type="ARBA" id="ARBA00022801"/>
    </source>
</evidence>
<dbReference type="AlphaFoldDB" id="Q9Z3Z3"/>
<organism evidence="4">
    <name type="scientific">Pseudomonas putida</name>
    <name type="common">Arthrobacter siderocapsulatus</name>
    <dbReference type="NCBI Taxonomy" id="303"/>
    <lineage>
        <taxon>Bacteria</taxon>
        <taxon>Pseudomonadati</taxon>
        <taxon>Pseudomonadota</taxon>
        <taxon>Gammaproteobacteria</taxon>
        <taxon>Pseudomonadales</taxon>
        <taxon>Pseudomonadaceae</taxon>
        <taxon>Pseudomonas</taxon>
    </lineage>
</organism>
<dbReference type="NCBIfam" id="TIGR01428">
    <property type="entry name" value="HAD_type_II"/>
    <property type="match status" value="1"/>
</dbReference>
<keyword evidence="2 3" id="KW-0378">Hydrolase</keyword>
<dbReference type="PRINTS" id="PR00413">
    <property type="entry name" value="HADHALOGNASE"/>
</dbReference>
<dbReference type="SFLD" id="SFLDF00045">
    <property type="entry name" value="2-haloacid_dehalogenase"/>
    <property type="match status" value="1"/>
</dbReference>
<accession>Q9Z3Z3</accession>
<dbReference type="SFLD" id="SFLDG01129">
    <property type="entry name" value="C1.5:_HAD__Beta-PGM__Phosphata"/>
    <property type="match status" value="1"/>
</dbReference>
<dbReference type="EMBL" id="AJ133462">
    <property type="protein sequence ID" value="CAB38090.1"/>
    <property type="molecule type" value="Genomic_DNA"/>
</dbReference>
<dbReference type="SMR" id="Q9Z3Z3"/>
<dbReference type="GO" id="GO:0018784">
    <property type="term" value="F:(S)-2-haloacid dehalogenase activity"/>
    <property type="evidence" value="ECO:0007669"/>
    <property type="project" value="UniProtKB-UniRule"/>
</dbReference>
<dbReference type="InterPro" id="IPR051540">
    <property type="entry name" value="S-2-haloacid_dehalogenase"/>
</dbReference>
<dbReference type="SFLD" id="SFLDG01135">
    <property type="entry name" value="C1.5.6:_HAD__Beta-PGM__Phospha"/>
    <property type="match status" value="1"/>
</dbReference>
<dbReference type="InterPro" id="IPR023214">
    <property type="entry name" value="HAD_sf"/>
</dbReference>
<dbReference type="SUPFAM" id="SSF56784">
    <property type="entry name" value="HAD-like"/>
    <property type="match status" value="1"/>
</dbReference>
<evidence type="ECO:0000256" key="1">
    <source>
        <dbReference type="ARBA" id="ARBA00008106"/>
    </source>
</evidence>
<dbReference type="InterPro" id="IPR023198">
    <property type="entry name" value="PGP-like_dom2"/>
</dbReference>
<reference evidence="4" key="1">
    <citation type="journal article" date="1999" name="J. Bacteriol.">
        <title>Investigation of two evolutionarily unrelated halocarboxylic acid dehalogenase gene families.</title>
        <authorList>
            <person name="Hill K.E."/>
            <person name="Marchesi J.R."/>
            <person name="Weightman A.J."/>
        </authorList>
    </citation>
    <scope>NUCLEOTIDE SEQUENCE</scope>
    <source>
        <strain evidence="4">PP3</strain>
    </source>
</reference>
<dbReference type="PANTHER" id="PTHR43316">
    <property type="entry name" value="HYDROLASE, HALOACID DELAHOGENASE-RELATED"/>
    <property type="match status" value="1"/>
</dbReference>
<proteinExistence type="inferred from homology"/>
<dbReference type="SFLD" id="SFLDS00003">
    <property type="entry name" value="Haloacid_Dehalogenase"/>
    <property type="match status" value="1"/>
</dbReference>
<dbReference type="InterPro" id="IPR036412">
    <property type="entry name" value="HAD-like_sf"/>
</dbReference>
<dbReference type="Pfam" id="PF00702">
    <property type="entry name" value="Hydrolase"/>
    <property type="match status" value="1"/>
</dbReference>
<gene>
    <name evidence="4" type="primary">dehII</name>
</gene>
<evidence type="ECO:0000313" key="4">
    <source>
        <dbReference type="EMBL" id="CAB38090.1"/>
    </source>
</evidence>
<comment type="similarity">
    <text evidence="1 3">Belongs to the HAD-like hydrolase superfamily. S-2-haloalkanoic acid dehalogenase family.</text>
</comment>
<dbReference type="InterPro" id="IPR006439">
    <property type="entry name" value="HAD-SF_hydro_IA"/>
</dbReference>
<dbReference type="Gene3D" id="3.40.50.1000">
    <property type="entry name" value="HAD superfamily/HAD-like"/>
    <property type="match status" value="1"/>
</dbReference>
<dbReference type="InterPro" id="IPR006328">
    <property type="entry name" value="2-HAD"/>
</dbReference>
<comment type="function">
    <text evidence="3">Catalyzes the hydrolytic dehalogenation of small (S)-2-haloalkanoic acids to yield the corresponding (R)-2-hydroxyalkanoic acids.</text>
</comment>
<protein>
    <recommendedName>
        <fullName evidence="3">(S)-2-haloacid dehalogenase</fullName>
        <ecNumber evidence="3">3.8.1.2</ecNumber>
    </recommendedName>
    <alternativeName>
        <fullName evidence="3">2-haloalkanoic acid dehalogenase</fullName>
    </alternativeName>
    <alternativeName>
        <fullName evidence="3">Halocarboxylic acid halidohydrolase</fullName>
    </alternativeName>
    <alternativeName>
        <fullName evidence="3">L-2-haloacid dehalogenase</fullName>
    </alternativeName>
</protein>
<dbReference type="EC" id="3.8.1.2" evidence="3"/>
<dbReference type="PANTHER" id="PTHR43316:SF3">
    <property type="entry name" value="HALOACID DEHALOGENASE, TYPE II (AFU_ORTHOLOGUE AFUA_2G07750)-RELATED"/>
    <property type="match status" value="1"/>
</dbReference>
<dbReference type="NCBIfam" id="TIGR01493">
    <property type="entry name" value="HAD-SF-IA-v2"/>
    <property type="match status" value="1"/>
</dbReference>
<name>Q9Z3Z3_PSEPU</name>
<comment type="catalytic activity">
    <reaction evidence="3">
        <text>an (S)-2-haloacid + H2O = a (2R)-2-hydroxycarboxylate + a halide anion + H(+)</text>
        <dbReference type="Rhea" id="RHEA:11192"/>
        <dbReference type="ChEBI" id="CHEBI:15377"/>
        <dbReference type="ChEBI" id="CHEBI:15378"/>
        <dbReference type="ChEBI" id="CHEBI:16042"/>
        <dbReference type="ChEBI" id="CHEBI:58314"/>
        <dbReference type="ChEBI" id="CHEBI:137405"/>
        <dbReference type="EC" id="3.8.1.2"/>
    </reaction>
</comment>